<dbReference type="PROSITE" id="PS50943">
    <property type="entry name" value="HTH_CROC1"/>
    <property type="match status" value="1"/>
</dbReference>
<dbReference type="EnsemblBacteria" id="ACC81610">
    <property type="protein sequence ID" value="ACC81610"/>
    <property type="gene ID" value="Npun_F3145"/>
</dbReference>
<gene>
    <name evidence="2" type="ordered locus">Npun_F3145</name>
</gene>
<dbReference type="SUPFAM" id="SSF47413">
    <property type="entry name" value="lambda repressor-like DNA-binding domains"/>
    <property type="match status" value="1"/>
</dbReference>
<dbReference type="Pfam" id="PF12773">
    <property type="entry name" value="DZR"/>
    <property type="match status" value="1"/>
</dbReference>
<evidence type="ECO:0000313" key="2">
    <source>
        <dbReference type="EMBL" id="ACC81610.1"/>
    </source>
</evidence>
<dbReference type="Proteomes" id="UP000001191">
    <property type="component" value="Chromosome"/>
</dbReference>
<organism evidence="2 3">
    <name type="scientific">Nostoc punctiforme (strain ATCC 29133 / PCC 73102)</name>
    <dbReference type="NCBI Taxonomy" id="63737"/>
    <lineage>
        <taxon>Bacteria</taxon>
        <taxon>Bacillati</taxon>
        <taxon>Cyanobacteriota</taxon>
        <taxon>Cyanophyceae</taxon>
        <taxon>Nostocales</taxon>
        <taxon>Nostocaceae</taxon>
        <taxon>Nostoc</taxon>
    </lineage>
</organism>
<name>B2IYM7_NOSP7</name>
<dbReference type="HOGENOM" id="CLU_1719070_0_0_3"/>
<dbReference type="Pfam" id="PF01381">
    <property type="entry name" value="HTH_3"/>
    <property type="match status" value="1"/>
</dbReference>
<dbReference type="OrthoDB" id="562953at2"/>
<dbReference type="InterPro" id="IPR025874">
    <property type="entry name" value="DZR"/>
</dbReference>
<dbReference type="RefSeq" id="WP_012409591.1">
    <property type="nucleotide sequence ID" value="NC_010628.1"/>
</dbReference>
<evidence type="ECO:0000259" key="1">
    <source>
        <dbReference type="PROSITE" id="PS50943"/>
    </source>
</evidence>
<dbReference type="InterPro" id="IPR010982">
    <property type="entry name" value="Lambda_DNA-bd_dom_sf"/>
</dbReference>
<dbReference type="CDD" id="cd00093">
    <property type="entry name" value="HTH_XRE"/>
    <property type="match status" value="1"/>
</dbReference>
<dbReference type="InterPro" id="IPR001387">
    <property type="entry name" value="Cro/C1-type_HTH"/>
</dbReference>
<sequence length="152" mass="16741">MNVSVTDAAPKPAETLSCYIQRVRNSLSLTQLELSTKAGIHVQTIRKIEAGGTSRLNQKAKSGLAAALGIPQEYLDAVVKKVSLEAITSLKFCPKCWTPGTTLDPMWTSLRSKYCFACGTQLRDRCLSCHEPIVSLKFKFCPHCGKSYKQTE</sequence>
<dbReference type="EMBL" id="CP001037">
    <property type="protein sequence ID" value="ACC81610.1"/>
    <property type="molecule type" value="Genomic_DNA"/>
</dbReference>
<feature type="domain" description="HTH cro/C1-type" evidence="1">
    <location>
        <begin position="20"/>
        <end position="75"/>
    </location>
</feature>
<reference evidence="2 3" key="2">
    <citation type="journal article" date="2013" name="Plant Physiol.">
        <title>A Nostoc punctiforme Sugar Transporter Necessary to Establish a Cyanobacterium-Plant Symbiosis.</title>
        <authorList>
            <person name="Ekman M."/>
            <person name="Picossi S."/>
            <person name="Campbell E.L."/>
            <person name="Meeks J.C."/>
            <person name="Flores E."/>
        </authorList>
    </citation>
    <scope>NUCLEOTIDE SEQUENCE [LARGE SCALE GENOMIC DNA]</scope>
    <source>
        <strain evidence="3">ATCC 29133 / PCC 73102</strain>
    </source>
</reference>
<reference evidence="3" key="1">
    <citation type="submission" date="2008-04" db="EMBL/GenBank/DDBJ databases">
        <title>Complete sequence of chromosome of Nostoc punctiforme ATCC 29133.</title>
        <authorList>
            <consortium name="US DOE Joint Genome Institute"/>
            <person name="Copeland A."/>
            <person name="Lucas S."/>
            <person name="Lapidus A."/>
            <person name="Glavina del Rio T."/>
            <person name="Dalin E."/>
            <person name="Tice H."/>
            <person name="Pitluck S."/>
            <person name="Chain P."/>
            <person name="Malfatti S."/>
            <person name="Shin M."/>
            <person name="Vergez L."/>
            <person name="Schmutz J."/>
            <person name="Larimer F."/>
            <person name="Land M."/>
            <person name="Hauser L."/>
            <person name="Kyrpides N."/>
            <person name="Kim E."/>
            <person name="Meeks J.C."/>
            <person name="Elhai J."/>
            <person name="Campbell E.L."/>
            <person name="Thiel T."/>
            <person name="Longmire J."/>
            <person name="Potts M."/>
            <person name="Atlas R."/>
        </authorList>
    </citation>
    <scope>NUCLEOTIDE SEQUENCE [LARGE SCALE GENOMIC DNA]</scope>
    <source>
        <strain evidence="3">ATCC 29133 / PCC 73102</strain>
    </source>
</reference>
<dbReference type="Gene3D" id="1.10.260.40">
    <property type="entry name" value="lambda repressor-like DNA-binding domains"/>
    <property type="match status" value="1"/>
</dbReference>
<dbReference type="eggNOG" id="COG1396">
    <property type="taxonomic scope" value="Bacteria"/>
</dbReference>
<proteinExistence type="predicted"/>
<dbReference type="KEGG" id="npu:Npun_F3145"/>
<evidence type="ECO:0000313" key="3">
    <source>
        <dbReference type="Proteomes" id="UP000001191"/>
    </source>
</evidence>
<accession>B2IYM7</accession>
<dbReference type="PhylomeDB" id="B2IYM7"/>
<dbReference type="SMART" id="SM00530">
    <property type="entry name" value="HTH_XRE"/>
    <property type="match status" value="1"/>
</dbReference>
<keyword evidence="3" id="KW-1185">Reference proteome</keyword>
<protein>
    <submittedName>
        <fullName evidence="2">Transcriptional regulator, XRE family</fullName>
    </submittedName>
</protein>
<dbReference type="GO" id="GO:0003677">
    <property type="term" value="F:DNA binding"/>
    <property type="evidence" value="ECO:0007669"/>
    <property type="project" value="InterPro"/>
</dbReference>
<dbReference type="AlphaFoldDB" id="B2IYM7"/>